<dbReference type="PANTHER" id="PTHR43630:SF2">
    <property type="entry name" value="GLYCOSYLTRANSFERASE"/>
    <property type="match status" value="1"/>
</dbReference>
<sequence length="313" mass="35612">MAGKISCIVHTRNSEATLEKALSSVDWVDELVVVDMQSEDETLKIAANYADRILKAEPAPRIDGVRNTFLKELNHQWALVLDSDEYLALDAAQNIKSLIKQHGDNFDAFAFPRFNYLAGVPLMGGGRYPDHQIRLFRNGSVKWHDSNHQLPEVITGPDRLMKLTPPNCLHIHHPNYENLQEFMAKQISYALNDTYPQDPAAFEFSEYIARAHEQLALRSEPQTDGDVSHALALVMAWDSLLRGLIHWDRLDPKPPLNYLSALPAGATKVPHSKIALRKMLGRHLAWKHILAALVYRLRRLLHKFKPGRKRDSQ</sequence>
<dbReference type="PANTHER" id="PTHR43630">
    <property type="entry name" value="POLY-BETA-1,6-N-ACETYL-D-GLUCOSAMINE SYNTHASE"/>
    <property type="match status" value="1"/>
</dbReference>
<dbReference type="STRING" id="1429043.X474_03835"/>
<dbReference type="Pfam" id="PF00535">
    <property type="entry name" value="Glycos_transf_2"/>
    <property type="match status" value="1"/>
</dbReference>
<comment type="similarity">
    <text evidence="1">Belongs to the glycosyltransferase 2 family. WaaE/KdtX subfamily.</text>
</comment>
<evidence type="ECO:0000256" key="1">
    <source>
        <dbReference type="ARBA" id="ARBA00038494"/>
    </source>
</evidence>
<dbReference type="InterPro" id="IPR029044">
    <property type="entry name" value="Nucleotide-diphossugar_trans"/>
</dbReference>
<dbReference type="SUPFAM" id="SSF53448">
    <property type="entry name" value="Nucleotide-diphospho-sugar transferases"/>
    <property type="match status" value="1"/>
</dbReference>
<dbReference type="RefSeq" id="WP_052514811.1">
    <property type="nucleotide sequence ID" value="NZ_AZAC01000003.1"/>
</dbReference>
<keyword evidence="4" id="KW-1185">Reference proteome</keyword>
<dbReference type="CDD" id="cd02511">
    <property type="entry name" value="Beta4Glucosyltransferase"/>
    <property type="match status" value="1"/>
</dbReference>
<feature type="domain" description="Glycosyltransferase 2-like" evidence="2">
    <location>
        <begin position="6"/>
        <end position="114"/>
    </location>
</feature>
<dbReference type="InParanoid" id="A0A0D2HYR6"/>
<proteinExistence type="inferred from homology"/>
<name>A0A0D2HYR6_9BACT</name>
<dbReference type="AlphaFoldDB" id="A0A0D2HYR6"/>
<protein>
    <recommendedName>
        <fullName evidence="2">Glycosyltransferase 2-like domain-containing protein</fullName>
    </recommendedName>
</protein>
<dbReference type="EMBL" id="AZAC01000003">
    <property type="protein sequence ID" value="KIX15433.1"/>
    <property type="molecule type" value="Genomic_DNA"/>
</dbReference>
<dbReference type="InterPro" id="IPR001173">
    <property type="entry name" value="Glyco_trans_2-like"/>
</dbReference>
<dbReference type="Gene3D" id="3.90.550.10">
    <property type="entry name" value="Spore Coat Polysaccharide Biosynthesis Protein SpsA, Chain A"/>
    <property type="match status" value="1"/>
</dbReference>
<gene>
    <name evidence="3" type="ORF">X474_03835</name>
</gene>
<evidence type="ECO:0000259" key="2">
    <source>
        <dbReference type="Pfam" id="PF00535"/>
    </source>
</evidence>
<evidence type="ECO:0000313" key="4">
    <source>
        <dbReference type="Proteomes" id="UP000032233"/>
    </source>
</evidence>
<organism evidence="3 4">
    <name type="scientific">Dethiosulfatarculus sandiegensis</name>
    <dbReference type="NCBI Taxonomy" id="1429043"/>
    <lineage>
        <taxon>Bacteria</taxon>
        <taxon>Pseudomonadati</taxon>
        <taxon>Thermodesulfobacteriota</taxon>
        <taxon>Desulfarculia</taxon>
        <taxon>Desulfarculales</taxon>
        <taxon>Desulfarculaceae</taxon>
        <taxon>Dethiosulfatarculus</taxon>
    </lineage>
</organism>
<dbReference type="OrthoDB" id="9815923at2"/>
<reference evidence="3 4" key="1">
    <citation type="submission" date="2013-11" db="EMBL/GenBank/DDBJ databases">
        <title>Metagenomic analysis of a methanogenic consortium involved in long chain n-alkane degradation.</title>
        <authorList>
            <person name="Davidova I.A."/>
            <person name="Callaghan A.V."/>
            <person name="Wawrik B."/>
            <person name="Pruitt S."/>
            <person name="Marks C."/>
            <person name="Duncan K.E."/>
            <person name="Suflita J.M."/>
        </authorList>
    </citation>
    <scope>NUCLEOTIDE SEQUENCE [LARGE SCALE GENOMIC DNA]</scope>
    <source>
        <strain evidence="3 4">SPR</strain>
    </source>
</reference>
<accession>A0A0D2HYR6</accession>
<comment type="caution">
    <text evidence="3">The sequence shown here is derived from an EMBL/GenBank/DDBJ whole genome shotgun (WGS) entry which is preliminary data.</text>
</comment>
<dbReference type="Proteomes" id="UP000032233">
    <property type="component" value="Unassembled WGS sequence"/>
</dbReference>
<evidence type="ECO:0000313" key="3">
    <source>
        <dbReference type="EMBL" id="KIX15433.1"/>
    </source>
</evidence>